<dbReference type="EMBL" id="LWCA01000439">
    <property type="protein sequence ID" value="OAF68484.1"/>
    <property type="molecule type" value="Genomic_DNA"/>
</dbReference>
<evidence type="ECO:0000256" key="1">
    <source>
        <dbReference type="ARBA" id="ARBA00004370"/>
    </source>
</evidence>
<dbReference type="FunFam" id="1.10.8.60:FF:000015">
    <property type="entry name" value="vacuolar protein sorting-associated protein 4A"/>
    <property type="match status" value="1"/>
</dbReference>
<evidence type="ECO:0000313" key="8">
    <source>
        <dbReference type="EMBL" id="OAF68484.1"/>
    </source>
</evidence>
<dbReference type="Pfam" id="PF00004">
    <property type="entry name" value="AAA"/>
    <property type="match status" value="1"/>
</dbReference>
<dbReference type="GO" id="GO:0016020">
    <property type="term" value="C:membrane"/>
    <property type="evidence" value="ECO:0007669"/>
    <property type="project" value="UniProtKB-SubCell"/>
</dbReference>
<dbReference type="InterPro" id="IPR036181">
    <property type="entry name" value="MIT_dom_sf"/>
</dbReference>
<dbReference type="InterPro" id="IPR050304">
    <property type="entry name" value="MT-severing_AAA_ATPase"/>
</dbReference>
<keyword evidence="9" id="KW-1185">Reference proteome</keyword>
<evidence type="ECO:0000256" key="4">
    <source>
        <dbReference type="ARBA" id="ARBA00022840"/>
    </source>
</evidence>
<evidence type="ECO:0000259" key="7">
    <source>
        <dbReference type="SMART" id="SM00745"/>
    </source>
</evidence>
<keyword evidence="5" id="KW-0175">Coiled coil</keyword>
<dbReference type="OrthoDB" id="29072at2759"/>
<dbReference type="InterPro" id="IPR027417">
    <property type="entry name" value="P-loop_NTPase"/>
</dbReference>
<dbReference type="InterPro" id="IPR003593">
    <property type="entry name" value="AAA+_ATPase"/>
</dbReference>
<keyword evidence="4" id="KW-0067">ATP-binding</keyword>
<dbReference type="GO" id="GO:0007033">
    <property type="term" value="P:vacuole organization"/>
    <property type="evidence" value="ECO:0007669"/>
    <property type="project" value="TreeGrafter"/>
</dbReference>
<dbReference type="InterPro" id="IPR007330">
    <property type="entry name" value="MIT_dom"/>
</dbReference>
<dbReference type="FunFam" id="3.40.50.300:FF:001003">
    <property type="entry name" value="Vacuolar protein sorting-associated protein 4"/>
    <property type="match status" value="1"/>
</dbReference>
<dbReference type="GO" id="GO:0016197">
    <property type="term" value="P:endosomal transport"/>
    <property type="evidence" value="ECO:0007669"/>
    <property type="project" value="TreeGrafter"/>
</dbReference>
<dbReference type="Pfam" id="PF09336">
    <property type="entry name" value="Vps4_C"/>
    <property type="match status" value="1"/>
</dbReference>
<comment type="caution">
    <text evidence="8">The sequence shown here is derived from an EMBL/GenBank/DDBJ whole genome shotgun (WGS) entry which is preliminary data.</text>
</comment>
<feature type="coiled-coil region" evidence="5">
    <location>
        <begin position="53"/>
        <end position="80"/>
    </location>
</feature>
<evidence type="ECO:0008006" key="10">
    <source>
        <dbReference type="Google" id="ProtNLM"/>
    </source>
</evidence>
<dbReference type="SUPFAM" id="SSF116846">
    <property type="entry name" value="MIT domain"/>
    <property type="match status" value="1"/>
</dbReference>
<dbReference type="PANTHER" id="PTHR23074">
    <property type="entry name" value="AAA DOMAIN-CONTAINING"/>
    <property type="match status" value="1"/>
</dbReference>
<evidence type="ECO:0000256" key="2">
    <source>
        <dbReference type="ARBA" id="ARBA00006914"/>
    </source>
</evidence>
<accession>A0A177B502</accession>
<proteinExistence type="inferred from homology"/>
<dbReference type="Gene3D" id="1.20.58.80">
    <property type="entry name" value="Phosphotransferase system, lactose/cellobiose-type IIA subunit"/>
    <property type="match status" value="1"/>
</dbReference>
<dbReference type="Proteomes" id="UP000078046">
    <property type="component" value="Unassembled WGS sequence"/>
</dbReference>
<evidence type="ECO:0000259" key="6">
    <source>
        <dbReference type="SMART" id="SM00382"/>
    </source>
</evidence>
<protein>
    <recommendedName>
        <fullName evidence="10">Vesicle-fusing ATPase</fullName>
    </recommendedName>
</protein>
<dbReference type="Gene3D" id="3.40.50.300">
    <property type="entry name" value="P-loop containing nucleotide triphosphate hydrolases"/>
    <property type="match status" value="1"/>
</dbReference>
<sequence length="633" mass="73116">MVVTSVQKAIDLINIAVEKDKNKEHREALKHYENGIEYFLLALKHDVSNQSVKKSIKSKVEEYLSRAETLKELINNEKEDEKKPKKSKEKVRIDKDSSDITNRIMGAIVKEKSTVTFDQVAGLAGAKQTLNEAVLFPLKFPYIYKGSRTPWRCILLYGPPGTGKSHLAKAIANESGDSTFFSISSADLISKYQGESEQLIKQLFKSARDEKPSIIFIDEIDSMLAQRGSSDETESMRRVKNQFLVELSYLDKAKDQVLILAATNIPWQLDAAMRRRFEKSIYIPLPDTDARKELFKIHLKDILNESDAFSESDYQLFAEKTPQYSGSDIQLIAKDASMSPVRLVHMATHFRKVRAPNPYDNNIIENDMLTPCLSSDAGAIPMTADEIPNGKLTIRQISKEDILKAISTQRPTVTYEDTLRHEQFTKDYGNAHSTTKLVISGHFKFNAKIFKIQKEAEDAFKIKIKLIVINLIRHPLEQFISHYYFLINGDNLYPKKTRLNSNHNISLDDCILYRKKFCDRKKMWNQLCRFCQGISCLLPNAQSLDLAINSVSKYYNVVGVLENYDGFIKYLHLKYPAIVPHVYINHLRKTRKKVYPLEKTIRFIKKWPQFKYEYEFYKRVQIRFNQQVSDYHA</sequence>
<dbReference type="Pfam" id="PF04212">
    <property type="entry name" value="MIT"/>
    <property type="match status" value="1"/>
</dbReference>
<evidence type="ECO:0000313" key="9">
    <source>
        <dbReference type="Proteomes" id="UP000078046"/>
    </source>
</evidence>
<name>A0A177B502_9BILA</name>
<dbReference type="InterPro" id="IPR015415">
    <property type="entry name" value="Spast_Vps4_C"/>
</dbReference>
<dbReference type="Gene3D" id="1.10.8.60">
    <property type="match status" value="1"/>
</dbReference>
<organism evidence="8 9">
    <name type="scientific">Intoshia linei</name>
    <dbReference type="NCBI Taxonomy" id="1819745"/>
    <lineage>
        <taxon>Eukaryota</taxon>
        <taxon>Metazoa</taxon>
        <taxon>Spiralia</taxon>
        <taxon>Lophotrochozoa</taxon>
        <taxon>Mesozoa</taxon>
        <taxon>Orthonectida</taxon>
        <taxon>Rhopaluridae</taxon>
        <taxon>Intoshia</taxon>
    </lineage>
</organism>
<dbReference type="GO" id="GO:0005524">
    <property type="term" value="F:ATP binding"/>
    <property type="evidence" value="ECO:0007669"/>
    <property type="project" value="UniProtKB-KW"/>
</dbReference>
<dbReference type="SMART" id="SM00745">
    <property type="entry name" value="MIT"/>
    <property type="match status" value="1"/>
</dbReference>
<dbReference type="PANTHER" id="PTHR23074:SF83">
    <property type="entry name" value="VACUOLAR PROTEIN SORTING-ASSOCIATED PROTEIN 4A"/>
    <property type="match status" value="1"/>
</dbReference>
<comment type="similarity">
    <text evidence="2">Belongs to the AAA ATPase family.</text>
</comment>
<reference evidence="8 9" key="1">
    <citation type="submission" date="2016-04" db="EMBL/GenBank/DDBJ databases">
        <title>The genome of Intoshia linei affirms orthonectids as highly simplified spiralians.</title>
        <authorList>
            <person name="Mikhailov K.V."/>
            <person name="Slusarev G.S."/>
            <person name="Nikitin M.A."/>
            <person name="Logacheva M.D."/>
            <person name="Penin A."/>
            <person name="Aleoshin V."/>
            <person name="Panchin Y.V."/>
        </authorList>
    </citation>
    <scope>NUCLEOTIDE SEQUENCE [LARGE SCALE GENOMIC DNA]</scope>
    <source>
        <strain evidence="8">Intl2013</strain>
        <tissue evidence="8">Whole animal</tissue>
    </source>
</reference>
<dbReference type="AlphaFoldDB" id="A0A177B502"/>
<gene>
    <name evidence="8" type="ORF">A3Q56_03778</name>
</gene>
<evidence type="ECO:0000256" key="3">
    <source>
        <dbReference type="ARBA" id="ARBA00022741"/>
    </source>
</evidence>
<dbReference type="GO" id="GO:0016887">
    <property type="term" value="F:ATP hydrolysis activity"/>
    <property type="evidence" value="ECO:0007669"/>
    <property type="project" value="InterPro"/>
</dbReference>
<feature type="domain" description="AAA+ ATPase" evidence="6">
    <location>
        <begin position="150"/>
        <end position="287"/>
    </location>
</feature>
<dbReference type="SMART" id="SM00382">
    <property type="entry name" value="AAA"/>
    <property type="match status" value="1"/>
</dbReference>
<dbReference type="SUPFAM" id="SSF52540">
    <property type="entry name" value="P-loop containing nucleoside triphosphate hydrolases"/>
    <property type="match status" value="1"/>
</dbReference>
<feature type="domain" description="MIT" evidence="7">
    <location>
        <begin position="2"/>
        <end position="81"/>
    </location>
</feature>
<keyword evidence="3" id="KW-0547">Nucleotide-binding</keyword>
<evidence type="ECO:0000256" key="5">
    <source>
        <dbReference type="SAM" id="Coils"/>
    </source>
</evidence>
<comment type="subcellular location">
    <subcellularLocation>
        <location evidence="1">Membrane</location>
    </subcellularLocation>
</comment>
<dbReference type="InterPro" id="IPR003959">
    <property type="entry name" value="ATPase_AAA_core"/>
</dbReference>